<dbReference type="PANTHER" id="PTHR11630">
    <property type="entry name" value="DNA REPLICATION LICENSING FACTOR MCM FAMILY MEMBER"/>
    <property type="match status" value="1"/>
</dbReference>
<proteinExistence type="predicted"/>
<dbReference type="GO" id="GO:0003677">
    <property type="term" value="F:DNA binding"/>
    <property type="evidence" value="ECO:0007669"/>
    <property type="project" value="InterPro"/>
</dbReference>
<dbReference type="GO" id="GO:0000727">
    <property type="term" value="P:double-strand break repair via break-induced replication"/>
    <property type="evidence" value="ECO:0007669"/>
    <property type="project" value="TreeGrafter"/>
</dbReference>
<name>T1HG34_RHOPR</name>
<dbReference type="InParanoid" id="T1HG34"/>
<dbReference type="Gene3D" id="3.40.50.300">
    <property type="entry name" value="P-loop containing nucleotide triphosphate hydrolases"/>
    <property type="match status" value="1"/>
</dbReference>
<dbReference type="AlphaFoldDB" id="T1HG34"/>
<evidence type="ECO:0008006" key="3">
    <source>
        <dbReference type="Google" id="ProtNLM"/>
    </source>
</evidence>
<sequence length="625" mass="70132">MDKYICFADNFAEMIINEPEEAHGLLHLLIIVCVKVLTDWDLEANMVHLNLRLDTIPDVPQLRFCSFPSNGLFNVQGILVSRSTPSKYLISTVYECSDKRCVSNRSERVSDRQAVKKCDECGKEKIEISKARITGDHVLGMIMPIDFLNSWQTFTRCQGIIIDFKEELFSELELGIQYNVIVKKEVHIFTSWGVKPMLPESLVRALKKYIPPPFPPSIVEVFSTMREICGSSPWAHVSFFASQVSIGSYPVSSFMQLKTGLLLSLASTQGRKCPISVLALGECGFVLKNAARLCPRALVVTSAHWKAPNGLVSYEGKREWLEAGPLLLASYGVLYVGNMPKIGSTFLSQITSGYSLLRHQFLFSLSGERNHKVIKYLFAAVDSELVTLQQKPACSVIDPKILTYPLKSAVWMHWKCNQFSWQDMHQLRTLIDIFGMPYLSEIGCDDITISSSIINVACGNSDCEDNRIIDENDFRQGLTLISKTISNQFLGIISAQEVEMSEAASTLIKQYFVASRRERPDSLPIKAVKVLTAMCEAHARLSLRNIAQYEDAVAAIFLYEESVVALFGKSVMSEAPRRQCNSTTSIDVAKEMDSTLNEFSVWLEAYINALNVQDSTQSNFRSEFL</sequence>
<dbReference type="GO" id="GO:0005634">
    <property type="term" value="C:nucleus"/>
    <property type="evidence" value="ECO:0007669"/>
    <property type="project" value="TreeGrafter"/>
</dbReference>
<dbReference type="GO" id="GO:0017116">
    <property type="term" value="F:single-stranded DNA helicase activity"/>
    <property type="evidence" value="ECO:0007669"/>
    <property type="project" value="TreeGrafter"/>
</dbReference>
<dbReference type="eggNOG" id="ENOG502S7ZG">
    <property type="taxonomic scope" value="Eukaryota"/>
</dbReference>
<organism evidence="1 2">
    <name type="scientific">Rhodnius prolixus</name>
    <name type="common">Triatomid bug</name>
    <dbReference type="NCBI Taxonomy" id="13249"/>
    <lineage>
        <taxon>Eukaryota</taxon>
        <taxon>Metazoa</taxon>
        <taxon>Ecdysozoa</taxon>
        <taxon>Arthropoda</taxon>
        <taxon>Hexapoda</taxon>
        <taxon>Insecta</taxon>
        <taxon>Pterygota</taxon>
        <taxon>Neoptera</taxon>
        <taxon>Paraneoptera</taxon>
        <taxon>Hemiptera</taxon>
        <taxon>Heteroptera</taxon>
        <taxon>Panheteroptera</taxon>
        <taxon>Cimicomorpha</taxon>
        <taxon>Reduviidae</taxon>
        <taxon>Triatominae</taxon>
        <taxon>Rhodnius</taxon>
    </lineage>
</organism>
<dbReference type="GO" id="GO:0005524">
    <property type="term" value="F:ATP binding"/>
    <property type="evidence" value="ECO:0007669"/>
    <property type="project" value="InterPro"/>
</dbReference>
<dbReference type="InterPro" id="IPR027417">
    <property type="entry name" value="P-loop_NTPase"/>
</dbReference>
<dbReference type="Proteomes" id="UP000015103">
    <property type="component" value="Unassembled WGS sequence"/>
</dbReference>
<accession>T1HG34</accession>
<evidence type="ECO:0000313" key="2">
    <source>
        <dbReference type="Proteomes" id="UP000015103"/>
    </source>
</evidence>
<keyword evidence="2" id="KW-1185">Reference proteome</keyword>
<dbReference type="STRING" id="13249.T1HG34"/>
<dbReference type="HOGENOM" id="CLU_497256_0_0_1"/>
<dbReference type="InterPro" id="IPR031327">
    <property type="entry name" value="MCM"/>
</dbReference>
<dbReference type="EMBL" id="ACPB03018819">
    <property type="status" value="NOT_ANNOTATED_CDS"/>
    <property type="molecule type" value="Genomic_DNA"/>
</dbReference>
<protein>
    <recommendedName>
        <fullName evidence="3">MCM AAA-lid domain-containing protein</fullName>
    </recommendedName>
</protein>
<dbReference type="EnsemblMetazoa" id="RPRC003006-RA">
    <property type="protein sequence ID" value="RPRC003006-PA"/>
    <property type="gene ID" value="RPRC003006"/>
</dbReference>
<reference evidence="1" key="1">
    <citation type="submission" date="2015-05" db="UniProtKB">
        <authorList>
            <consortium name="EnsemblMetazoa"/>
        </authorList>
    </citation>
    <scope>IDENTIFICATION</scope>
</reference>
<dbReference type="PANTHER" id="PTHR11630:SF75">
    <property type="entry name" value="MINICHROMOSOME MAINTENANCE DOMAIN-CONTAINING PROTEIN 2"/>
    <property type="match status" value="1"/>
</dbReference>
<dbReference type="VEuPathDB" id="VectorBase:RPRC003006"/>
<evidence type="ECO:0000313" key="1">
    <source>
        <dbReference type="EnsemblMetazoa" id="RPRC003006-PA"/>
    </source>
</evidence>
<dbReference type="OMA" id="SICLVPR"/>